<gene>
    <name evidence="10" type="ORF">IAA96_05315</name>
</gene>
<feature type="transmembrane region" description="Helical" evidence="9">
    <location>
        <begin position="12"/>
        <end position="32"/>
    </location>
</feature>
<dbReference type="InterPro" id="IPR004338">
    <property type="entry name" value="NqrB/RnfD"/>
</dbReference>
<dbReference type="PANTHER" id="PTHR30578">
    <property type="entry name" value="ELECTRON TRANSPORT COMPLEX PROTEIN RNFD"/>
    <property type="match status" value="1"/>
</dbReference>
<accession>A0A9D9EN16</accession>
<feature type="transmembrane region" description="Helical" evidence="9">
    <location>
        <begin position="81"/>
        <end position="109"/>
    </location>
</feature>
<keyword evidence="6" id="KW-1278">Translocase</keyword>
<protein>
    <submittedName>
        <fullName evidence="10">RnfABCDGE type electron transport complex subunit D</fullName>
    </submittedName>
</protein>
<dbReference type="EMBL" id="JADIMS010000092">
    <property type="protein sequence ID" value="MBO8450508.1"/>
    <property type="molecule type" value="Genomic_DNA"/>
</dbReference>
<name>A0A9D9EN16_9SPIR</name>
<evidence type="ECO:0000256" key="8">
    <source>
        <dbReference type="ARBA" id="ARBA00023136"/>
    </source>
</evidence>
<evidence type="ECO:0000313" key="11">
    <source>
        <dbReference type="Proteomes" id="UP000823616"/>
    </source>
</evidence>
<keyword evidence="2" id="KW-0597">Phosphoprotein</keyword>
<sequence>MKNSVWSVTPAPFVFSGFSLHTTGIAVFLTFVPQLVLLACLRDFAALTVIFSALAGAVLAELCFFLPVFCGGQKSFDFSVLLCGLITGFLLPTAIHPVLAVCASFFGLFVARNFFNGTGNAWLNASVLSVFIVCLSSPLYFPERMAVQYTAPSATAFPSVTMRLNPAPFDVDITNMLNTFVLQPLGIHLPEGYVSLFFQPDAPVAAFKFNIVTLAASLVFFVMDIADRIVPVVFLAVYAAAVFFFPDFFRASLFAPGGSGDVLFAIFSGGLFFTAFYLLSDVATLPRTKPGRVILGVFAGAAAFFTCGLGGDTLLGAVCTVFLANMLSPAIEYIENRLLKAAPVETVLYDR</sequence>
<evidence type="ECO:0000256" key="4">
    <source>
        <dbReference type="ARBA" id="ARBA00022643"/>
    </source>
</evidence>
<evidence type="ECO:0000256" key="1">
    <source>
        <dbReference type="ARBA" id="ARBA00022448"/>
    </source>
</evidence>
<organism evidence="10 11">
    <name type="scientific">Candidatus Avitreponema avistercoris</name>
    <dbReference type="NCBI Taxonomy" id="2840705"/>
    <lineage>
        <taxon>Bacteria</taxon>
        <taxon>Pseudomonadati</taxon>
        <taxon>Spirochaetota</taxon>
        <taxon>Spirochaetia</taxon>
        <taxon>Spirochaetales</taxon>
        <taxon>Candidatus Avitreponema</taxon>
    </lineage>
</organism>
<dbReference type="GO" id="GO:0055085">
    <property type="term" value="P:transmembrane transport"/>
    <property type="evidence" value="ECO:0007669"/>
    <property type="project" value="InterPro"/>
</dbReference>
<keyword evidence="8 9" id="KW-0472">Membrane</keyword>
<evidence type="ECO:0000256" key="6">
    <source>
        <dbReference type="ARBA" id="ARBA00022967"/>
    </source>
</evidence>
<dbReference type="PANTHER" id="PTHR30578:SF0">
    <property type="entry name" value="ION-TRANSLOCATING OXIDOREDUCTASE COMPLEX SUBUNIT D"/>
    <property type="match status" value="1"/>
</dbReference>
<keyword evidence="3" id="KW-0285">Flavoprotein</keyword>
<feature type="transmembrane region" description="Helical" evidence="9">
    <location>
        <begin position="44"/>
        <end position="69"/>
    </location>
</feature>
<reference evidence="10" key="2">
    <citation type="journal article" date="2021" name="PeerJ">
        <title>Extensive microbial diversity within the chicken gut microbiome revealed by metagenomics and culture.</title>
        <authorList>
            <person name="Gilroy R."/>
            <person name="Ravi A."/>
            <person name="Getino M."/>
            <person name="Pursley I."/>
            <person name="Horton D.L."/>
            <person name="Alikhan N.F."/>
            <person name="Baker D."/>
            <person name="Gharbi K."/>
            <person name="Hall N."/>
            <person name="Watson M."/>
            <person name="Adriaenssens E.M."/>
            <person name="Foster-Nyarko E."/>
            <person name="Jarju S."/>
            <person name="Secka A."/>
            <person name="Antonio M."/>
            <person name="Oren A."/>
            <person name="Chaudhuri R.R."/>
            <person name="La Ragione R."/>
            <person name="Hildebrand F."/>
            <person name="Pallen M.J."/>
        </authorList>
    </citation>
    <scope>NUCLEOTIDE SEQUENCE</scope>
    <source>
        <strain evidence="10">B3-4054</strain>
    </source>
</reference>
<evidence type="ECO:0000256" key="2">
    <source>
        <dbReference type="ARBA" id="ARBA00022553"/>
    </source>
</evidence>
<feature type="transmembrane region" description="Helical" evidence="9">
    <location>
        <begin position="121"/>
        <end position="141"/>
    </location>
</feature>
<keyword evidence="7 9" id="KW-1133">Transmembrane helix</keyword>
<dbReference type="AlphaFoldDB" id="A0A9D9EN16"/>
<keyword evidence="4" id="KW-0288">FMN</keyword>
<feature type="transmembrane region" description="Helical" evidence="9">
    <location>
        <begin position="261"/>
        <end position="279"/>
    </location>
</feature>
<feature type="transmembrane region" description="Helical" evidence="9">
    <location>
        <begin position="291"/>
        <end position="324"/>
    </location>
</feature>
<dbReference type="Proteomes" id="UP000823616">
    <property type="component" value="Unassembled WGS sequence"/>
</dbReference>
<keyword evidence="1" id="KW-0813">Transport</keyword>
<evidence type="ECO:0000256" key="3">
    <source>
        <dbReference type="ARBA" id="ARBA00022630"/>
    </source>
</evidence>
<evidence type="ECO:0000313" key="10">
    <source>
        <dbReference type="EMBL" id="MBO8450508.1"/>
    </source>
</evidence>
<evidence type="ECO:0000256" key="7">
    <source>
        <dbReference type="ARBA" id="ARBA00022989"/>
    </source>
</evidence>
<proteinExistence type="predicted"/>
<feature type="transmembrane region" description="Helical" evidence="9">
    <location>
        <begin position="205"/>
        <end position="223"/>
    </location>
</feature>
<evidence type="ECO:0000256" key="9">
    <source>
        <dbReference type="SAM" id="Phobius"/>
    </source>
</evidence>
<keyword evidence="5 9" id="KW-0812">Transmembrane</keyword>
<dbReference type="Pfam" id="PF03116">
    <property type="entry name" value="NQR2_RnfD_RnfE"/>
    <property type="match status" value="1"/>
</dbReference>
<dbReference type="GO" id="GO:0005886">
    <property type="term" value="C:plasma membrane"/>
    <property type="evidence" value="ECO:0007669"/>
    <property type="project" value="TreeGrafter"/>
</dbReference>
<feature type="transmembrane region" description="Helical" evidence="9">
    <location>
        <begin position="229"/>
        <end position="249"/>
    </location>
</feature>
<evidence type="ECO:0000256" key="5">
    <source>
        <dbReference type="ARBA" id="ARBA00022692"/>
    </source>
</evidence>
<reference evidence="10" key="1">
    <citation type="submission" date="2020-10" db="EMBL/GenBank/DDBJ databases">
        <authorList>
            <person name="Gilroy R."/>
        </authorList>
    </citation>
    <scope>NUCLEOTIDE SEQUENCE</scope>
    <source>
        <strain evidence="10">B3-4054</strain>
    </source>
</reference>
<comment type="caution">
    <text evidence="10">The sequence shown here is derived from an EMBL/GenBank/DDBJ whole genome shotgun (WGS) entry which is preliminary data.</text>
</comment>